<name>A0A1T4JQS8_9BACT</name>
<dbReference type="Pfam" id="PF02190">
    <property type="entry name" value="LON_substr_bdg"/>
    <property type="match status" value="1"/>
</dbReference>
<dbReference type="AlphaFoldDB" id="A0A1T4JQS8"/>
<evidence type="ECO:0000259" key="1">
    <source>
        <dbReference type="SMART" id="SM00464"/>
    </source>
</evidence>
<gene>
    <name evidence="2" type="ORF">SAMN04488132_10183</name>
</gene>
<evidence type="ECO:0000313" key="3">
    <source>
        <dbReference type="Proteomes" id="UP000190888"/>
    </source>
</evidence>
<proteinExistence type="predicted"/>
<dbReference type="PANTHER" id="PTHR46732:SF8">
    <property type="entry name" value="ATP-DEPENDENT PROTEASE LA (LON) DOMAIN PROTEIN"/>
    <property type="match status" value="1"/>
</dbReference>
<dbReference type="SMART" id="SM00464">
    <property type="entry name" value="LON"/>
    <property type="match status" value="1"/>
</dbReference>
<organism evidence="2 3">
    <name type="scientific">Sediminibacterium ginsengisoli</name>
    <dbReference type="NCBI Taxonomy" id="413434"/>
    <lineage>
        <taxon>Bacteria</taxon>
        <taxon>Pseudomonadati</taxon>
        <taxon>Bacteroidota</taxon>
        <taxon>Chitinophagia</taxon>
        <taxon>Chitinophagales</taxon>
        <taxon>Chitinophagaceae</taxon>
        <taxon>Sediminibacterium</taxon>
    </lineage>
</organism>
<sequence>MTNFIPIFPLGIVVYPGEYVNLHIFEDRYKQLVNDCHKSGKPFGIPVVVKDRLEESGTLVSITEIVTTYPDGKMDIRIRGEQVFNVLEVIPSVPDKLYQGAIVSYPANSERKNRVALVQVLAALQLLHKLLGVAKDFKKKEQDLVSYDLAHHAGLALEEEYELLCLLHESQRLEYLKRHLDKALPMLAGMEDLKERIKLNGHFRELKGFNFGL</sequence>
<reference evidence="2 3" key="1">
    <citation type="submission" date="2017-02" db="EMBL/GenBank/DDBJ databases">
        <authorList>
            <person name="Peterson S.W."/>
        </authorList>
    </citation>
    <scope>NUCLEOTIDE SEQUENCE [LARGE SCALE GENOMIC DNA]</scope>
    <source>
        <strain evidence="2 3">DSM 22335</strain>
    </source>
</reference>
<dbReference type="Proteomes" id="UP000190888">
    <property type="component" value="Unassembled WGS sequence"/>
</dbReference>
<dbReference type="OrthoDB" id="25394at2"/>
<keyword evidence="3" id="KW-1185">Reference proteome</keyword>
<dbReference type="RefSeq" id="WP_078829446.1">
    <property type="nucleotide sequence ID" value="NZ_FUWH01000001.1"/>
</dbReference>
<dbReference type="InterPro" id="IPR015947">
    <property type="entry name" value="PUA-like_sf"/>
</dbReference>
<dbReference type="STRING" id="413434.SAMN04488132_10183"/>
<dbReference type="InterPro" id="IPR003111">
    <property type="entry name" value="Lon_prtase_N"/>
</dbReference>
<dbReference type="SUPFAM" id="SSF88697">
    <property type="entry name" value="PUA domain-like"/>
    <property type="match status" value="1"/>
</dbReference>
<evidence type="ECO:0000313" key="2">
    <source>
        <dbReference type="EMBL" id="SJZ32445.1"/>
    </source>
</evidence>
<accession>A0A1T4JQS8</accession>
<feature type="domain" description="Lon N-terminal" evidence="1">
    <location>
        <begin position="4"/>
        <end position="182"/>
    </location>
</feature>
<dbReference type="EMBL" id="FUWH01000001">
    <property type="protein sequence ID" value="SJZ32445.1"/>
    <property type="molecule type" value="Genomic_DNA"/>
</dbReference>
<protein>
    <recommendedName>
        <fullName evidence="1">Lon N-terminal domain-containing protein</fullName>
    </recommendedName>
</protein>
<dbReference type="Gene3D" id="2.30.130.40">
    <property type="entry name" value="LON domain-like"/>
    <property type="match status" value="1"/>
</dbReference>
<dbReference type="InterPro" id="IPR046336">
    <property type="entry name" value="Lon_prtase_N_sf"/>
</dbReference>
<dbReference type="PANTHER" id="PTHR46732">
    <property type="entry name" value="ATP-DEPENDENT PROTEASE LA (LON) DOMAIN PROTEIN"/>
    <property type="match status" value="1"/>
</dbReference>